<dbReference type="PANTHER" id="PTHR24417:SF7">
    <property type="entry name" value="CHROMATIN MODIFICATION-RELATED PROTEIN EAF1"/>
    <property type="match status" value="1"/>
</dbReference>
<keyword evidence="2" id="KW-0472">Membrane</keyword>
<reference evidence="5" key="1">
    <citation type="submission" date="2022-01" db="EMBL/GenBank/DDBJ databases">
        <authorList>
            <person name="King R."/>
        </authorList>
    </citation>
    <scope>NUCLEOTIDE SEQUENCE</scope>
</reference>
<feature type="domain" description="Protein kinase" evidence="4">
    <location>
        <begin position="158"/>
        <end position="434"/>
    </location>
</feature>
<dbReference type="GO" id="GO:0004672">
    <property type="term" value="F:protein kinase activity"/>
    <property type="evidence" value="ECO:0007669"/>
    <property type="project" value="InterPro"/>
</dbReference>
<feature type="transmembrane region" description="Helical" evidence="2">
    <location>
        <begin position="48"/>
        <end position="71"/>
    </location>
</feature>
<feature type="region of interest" description="Disordered" evidence="1">
    <location>
        <begin position="1717"/>
        <end position="1742"/>
    </location>
</feature>
<feature type="compositionally biased region" description="Basic and acidic residues" evidence="1">
    <location>
        <begin position="1208"/>
        <end position="1228"/>
    </location>
</feature>
<feature type="chain" id="PRO_5040171559" description="Protein kinase domain-containing protein" evidence="3">
    <location>
        <begin position="33"/>
        <end position="1742"/>
    </location>
</feature>
<dbReference type="PROSITE" id="PS50011">
    <property type="entry name" value="PROTEIN_KINASE_DOM"/>
    <property type="match status" value="1"/>
</dbReference>
<dbReference type="PANTHER" id="PTHR24417">
    <property type="entry name" value="SERINE/THREONINE-PROTEIN KINASE LMTK1"/>
    <property type="match status" value="1"/>
</dbReference>
<protein>
    <recommendedName>
        <fullName evidence="4">Protein kinase domain-containing protein</fullName>
    </recommendedName>
</protein>
<feature type="compositionally biased region" description="Low complexity" evidence="1">
    <location>
        <begin position="1357"/>
        <end position="1366"/>
    </location>
</feature>
<feature type="compositionally biased region" description="Polar residues" evidence="1">
    <location>
        <begin position="1090"/>
        <end position="1099"/>
    </location>
</feature>
<dbReference type="Proteomes" id="UP001153712">
    <property type="component" value="Chromosome 1"/>
</dbReference>
<feature type="region of interest" description="Disordered" evidence="1">
    <location>
        <begin position="1182"/>
        <end position="1283"/>
    </location>
</feature>
<evidence type="ECO:0000313" key="6">
    <source>
        <dbReference type="Proteomes" id="UP001153712"/>
    </source>
</evidence>
<dbReference type="PRINTS" id="PR00109">
    <property type="entry name" value="TYRKINASE"/>
</dbReference>
<sequence length="1742" mass="195146">MFSKSRRIRIMEISFKWPSFCFCLLCFQLCNGNPAVPGSKEIDYQTKFLTGIISLLLTVCCLVFIAACLFCRRKQAFEKFQNSPVGYSSSSVDHGHVNPIANGEFTIFSPLSTSPFNNNIFHPNDERNARTVENSTESAYDIKSWFGQNEEDFPRNKLKYIKELGTGWFGKVVQGAAQDVNDEGQSWTPVVVRILEATSSQKEKMLFLRDAAIYKCGSHDNILSLIGRSLETVPFLLLQEYCPQGDLKRYLQSNKAEPEKLLSTEYPLLWCCQLTSALKHLHERNIVHHDLASRNCQLSADLALKLGDYGLGPFAYPSDYYRGEASVPVRWRAPESLVCTSTTIEPKPITQEANVWSLAVAMWEICECGEQPYKALSDDDVVSQVLVAASVTLGRPTYPAIYTDYIFGLMKSCWTSPESRPSAAQIDLMLADLLRVHRNTSYKSSTIDEFDRRWESCKPNCIVNTDHIDLGKSPSPSMTNLHGSLDNLANVSIENELKTDLYRRTASSGSETEDENWRNKVERGAYTEKVRQKSRSVADLMVLTHVDYSESESETPLPSLDYRINYKNVRLANTLDAGNLTFGSEGNLLSVQDDFQEELRKLQEERRDSMPFVPDRRSLGDKEAKPMRELNDIRPVNRVYNVYNVTVELSAPARDVDCNSTTNGSEFCDSLKDDAALERTFDVPATNTFVFDSEIAPVAPSNENITFIEGAVDERISEIVRDILQNAIAKIVALQCNAKQEHSSTTLDNEAVEIHEECSYELPTSENLVDTEVSRAPAVKFDLSLEQKEAMPNPLTHSNLFTSTPHRKREISLPGDDAFSSIVPFTLGEEDAGEEAAPLNYSLETWDNFLGTTMDDHGDDFDSFNSEPRGLLVVDEAKDADRTRTLRKEAPVNCTYEINDSNNAINVANTTYEVPGKAPDRPLEGTFVVEEKGNSTFVKQDPDNDNENGGNCTFVKQTPDSLNLEGDLNEGTFENGGGWFLHPQPTSDLCGNIEIQSPSNTESYIGFGIDDEVMSAIRNELLSKLPHAQGGNTERIREEEDWDTCERNEVYLRYNVCTPLSPIPEESYTEEYDESPKPEKEQEEADWSGKTETLTPESNSAMALESPVRGQFNRHTPSQDSCCSNDTLFNLEELICAASEADKEPELCEKSTDSSESNKTYIQQFLANERTACDCTKPNDLNVGSNCNAQADPLNSHGEDSDTDTETSEDHLTYTKDEPEVLQRRGDSAEGNLESSDKENVEPAYENSPTVENRAKLEESPYVNVAEDQAGPEDLYENAGKEDVDPYRDYVNIVNMENDRNSVDKSSYIDIYGHDDDDRSDDDDNIYGILTDIRFTGPADNQMMSTSFSEEQEWESGSDSRSSSSGEFIWKEGEHEESIKTLRAAIQDALDTVKPMEGIAEDAYEESDVSSSFSDDEETPEFVPSAWDKFAMPSKSALRSPEKTLNKPEERKSKGVWFKKQKYHCIYEYPKEPESPIIPPQDLWKQSEFNSFADWEFDGEVFDISQANDETTNITNRTNDIKSHENLYQLTCISDLNSDAYSAPNADGDFFVTGSSQPFQSHSQFFPGGGWAFESATPDSGVEDVTPSAGDYRPPPVPELRQLAAEAVARRKQRALRNGEALGGLRHTRNRLKLDLPPSPVEHVVREKPAFTTFGKGRFMVQHVETPPDENVSFEALPYHPREPAGIDELERSLVKEDGDDGRCKLKIEVVRGEASLLDSGDEDSGIESASTLERKISNSQV</sequence>
<dbReference type="Gene3D" id="3.30.200.20">
    <property type="entry name" value="Phosphorylase Kinase, domain 1"/>
    <property type="match status" value="1"/>
</dbReference>
<proteinExistence type="predicted"/>
<evidence type="ECO:0000313" key="5">
    <source>
        <dbReference type="EMBL" id="CAG9854337.1"/>
    </source>
</evidence>
<gene>
    <name evidence="5" type="ORF">PHYEVI_LOCUS800</name>
</gene>
<dbReference type="InterPro" id="IPR000719">
    <property type="entry name" value="Prot_kinase_dom"/>
</dbReference>
<evidence type="ECO:0000256" key="3">
    <source>
        <dbReference type="SAM" id="SignalP"/>
    </source>
</evidence>
<keyword evidence="3" id="KW-0732">Signal</keyword>
<accession>A0A9N9TFV3</accession>
<feature type="signal peptide" evidence="3">
    <location>
        <begin position="1"/>
        <end position="32"/>
    </location>
</feature>
<feature type="compositionally biased region" description="Basic and acidic residues" evidence="1">
    <location>
        <begin position="1733"/>
        <end position="1742"/>
    </location>
</feature>
<organism evidence="5 6">
    <name type="scientific">Phyllotreta striolata</name>
    <name type="common">Striped flea beetle</name>
    <name type="synonym">Crioceris striolata</name>
    <dbReference type="NCBI Taxonomy" id="444603"/>
    <lineage>
        <taxon>Eukaryota</taxon>
        <taxon>Metazoa</taxon>
        <taxon>Ecdysozoa</taxon>
        <taxon>Arthropoda</taxon>
        <taxon>Hexapoda</taxon>
        <taxon>Insecta</taxon>
        <taxon>Pterygota</taxon>
        <taxon>Neoptera</taxon>
        <taxon>Endopterygota</taxon>
        <taxon>Coleoptera</taxon>
        <taxon>Polyphaga</taxon>
        <taxon>Cucujiformia</taxon>
        <taxon>Chrysomeloidea</taxon>
        <taxon>Chrysomelidae</taxon>
        <taxon>Galerucinae</taxon>
        <taxon>Alticini</taxon>
        <taxon>Phyllotreta</taxon>
    </lineage>
</organism>
<dbReference type="EMBL" id="OU900094">
    <property type="protein sequence ID" value="CAG9854337.1"/>
    <property type="molecule type" value="Genomic_DNA"/>
</dbReference>
<keyword evidence="6" id="KW-1185">Reference proteome</keyword>
<evidence type="ECO:0000256" key="2">
    <source>
        <dbReference type="SAM" id="Phobius"/>
    </source>
</evidence>
<keyword evidence="2" id="KW-0812">Transmembrane</keyword>
<name>A0A9N9TFV3_PHYSR</name>
<keyword evidence="2" id="KW-1133">Transmembrane helix</keyword>
<dbReference type="OrthoDB" id="5973359at2759"/>
<evidence type="ECO:0000259" key="4">
    <source>
        <dbReference type="PROSITE" id="PS50011"/>
    </source>
</evidence>
<dbReference type="Pfam" id="PF07714">
    <property type="entry name" value="PK_Tyr_Ser-Thr"/>
    <property type="match status" value="1"/>
</dbReference>
<dbReference type="GO" id="GO:0005524">
    <property type="term" value="F:ATP binding"/>
    <property type="evidence" value="ECO:0007669"/>
    <property type="project" value="InterPro"/>
</dbReference>
<feature type="region of interest" description="Disordered" evidence="1">
    <location>
        <begin position="1063"/>
        <end position="1099"/>
    </location>
</feature>
<dbReference type="SUPFAM" id="SSF56112">
    <property type="entry name" value="Protein kinase-like (PK-like)"/>
    <property type="match status" value="1"/>
</dbReference>
<dbReference type="Gene3D" id="1.10.510.10">
    <property type="entry name" value="Transferase(Phosphotransferase) domain 1"/>
    <property type="match status" value="1"/>
</dbReference>
<dbReference type="InterPro" id="IPR011009">
    <property type="entry name" value="Kinase-like_dom_sf"/>
</dbReference>
<dbReference type="InterPro" id="IPR001245">
    <property type="entry name" value="Ser-Thr/Tyr_kinase_cat_dom"/>
</dbReference>
<feature type="region of interest" description="Disordered" evidence="1">
    <location>
        <begin position="1338"/>
        <end position="1372"/>
    </location>
</feature>
<evidence type="ECO:0000256" key="1">
    <source>
        <dbReference type="SAM" id="MobiDB-lite"/>
    </source>
</evidence>